<gene>
    <name evidence="2" type="ordered locus">Bresu_1288</name>
</gene>
<dbReference type="OrthoDB" id="7201222at2"/>
<accession>D9QFN6</accession>
<dbReference type="BioCyc" id="BSUB633149:G1GM8-1283-MONOMER"/>
<dbReference type="InParanoid" id="D9QFN6"/>
<evidence type="ECO:0000256" key="1">
    <source>
        <dbReference type="SAM" id="SignalP"/>
    </source>
</evidence>
<dbReference type="Proteomes" id="UP000002696">
    <property type="component" value="Chromosome"/>
</dbReference>
<dbReference type="RefSeq" id="WP_013268703.1">
    <property type="nucleotide sequence ID" value="NC_014375.1"/>
</dbReference>
<protein>
    <submittedName>
        <fullName evidence="2">Uncharacterized protein</fullName>
    </submittedName>
</protein>
<organism evidence="2 3">
    <name type="scientific">Brevundimonas subvibrioides (strain ATCC 15264 / DSM 4735 / LMG 14903 / NBRC 16000 / CB 81)</name>
    <name type="common">Caulobacter subvibrioides</name>
    <dbReference type="NCBI Taxonomy" id="633149"/>
    <lineage>
        <taxon>Bacteria</taxon>
        <taxon>Pseudomonadati</taxon>
        <taxon>Pseudomonadota</taxon>
        <taxon>Alphaproteobacteria</taxon>
        <taxon>Caulobacterales</taxon>
        <taxon>Caulobacteraceae</taxon>
        <taxon>Brevundimonas</taxon>
    </lineage>
</organism>
<dbReference type="AlphaFoldDB" id="D9QFN6"/>
<dbReference type="eggNOG" id="ENOG503497Z">
    <property type="taxonomic scope" value="Bacteria"/>
</dbReference>
<feature type="chain" id="PRO_5003126560" evidence="1">
    <location>
        <begin position="21"/>
        <end position="267"/>
    </location>
</feature>
<dbReference type="STRING" id="633149.Bresu_1288"/>
<reference evidence="3" key="1">
    <citation type="journal article" date="2011" name="J. Bacteriol.">
        <title>Genome sequences of eight morphologically diverse alphaproteobacteria.</title>
        <authorList>
            <consortium name="US DOE Joint Genome Institute"/>
            <person name="Brown P.J."/>
            <person name="Kysela D.T."/>
            <person name="Buechlein A."/>
            <person name="Hemmerich C."/>
            <person name="Brun Y.V."/>
        </authorList>
    </citation>
    <scope>NUCLEOTIDE SEQUENCE [LARGE SCALE GENOMIC DNA]</scope>
    <source>
        <strain evidence="3">ATCC 15264 / DSM 4735 / LMG 14903 / NBRC 16000 / CB 81</strain>
    </source>
</reference>
<evidence type="ECO:0000313" key="2">
    <source>
        <dbReference type="EMBL" id="ADL00600.1"/>
    </source>
</evidence>
<dbReference type="HOGENOM" id="CLU_1137003_0_0_5"/>
<dbReference type="EMBL" id="CP002102">
    <property type="protein sequence ID" value="ADL00600.1"/>
    <property type="molecule type" value="Genomic_DNA"/>
</dbReference>
<sequence length="267" mass="27704">MTVRTTTALGLTALAGLLLAACGSGDAARAGAPPTQTTDAVTFVAKPALSPMAEALPRLAGDSIQIRSINADLDTVDALDAGNLTDCDGGDGEWNRAVLKPMTGPGYVTFSIAQDWYCGGAYPANSQTALTYDLATGQRIDWARAIPGLNLTTDALEGLPDGYVVNVHSAALAGWYGPKMLAGSDPEWVEQCASTFAPDMLADQGFKIWADAENGGVSVAPDFPHVSQACAETATMTADDLKAFRADPKLIEAIDAAHAAQNWVSAE</sequence>
<name>D9QFN6_BRESC</name>
<dbReference type="KEGG" id="bsb:Bresu_1288"/>
<keyword evidence="3" id="KW-1185">Reference proteome</keyword>
<feature type="signal peptide" evidence="1">
    <location>
        <begin position="1"/>
        <end position="20"/>
    </location>
</feature>
<proteinExistence type="predicted"/>
<dbReference type="PROSITE" id="PS51257">
    <property type="entry name" value="PROKAR_LIPOPROTEIN"/>
    <property type="match status" value="1"/>
</dbReference>
<evidence type="ECO:0000313" key="3">
    <source>
        <dbReference type="Proteomes" id="UP000002696"/>
    </source>
</evidence>
<keyword evidence="1" id="KW-0732">Signal</keyword>